<dbReference type="Pfam" id="PF01237">
    <property type="entry name" value="Oxysterol_BP"/>
    <property type="match status" value="1"/>
</dbReference>
<dbReference type="RefSeq" id="XP_017990754.1">
    <property type="nucleotide sequence ID" value="XM_018136089.1"/>
</dbReference>
<evidence type="ECO:0000256" key="2">
    <source>
        <dbReference type="RuleBase" id="RU003844"/>
    </source>
</evidence>
<dbReference type="Gene3D" id="1.10.287.2720">
    <property type="match status" value="1"/>
</dbReference>
<name>A0A0N0RS04_9BASI</name>
<dbReference type="GeneID" id="28727964"/>
<dbReference type="GO" id="GO:0008142">
    <property type="term" value="F:oxysterol binding"/>
    <property type="evidence" value="ECO:0007669"/>
    <property type="project" value="TreeGrafter"/>
</dbReference>
<evidence type="ECO:0000313" key="3">
    <source>
        <dbReference type="EMBL" id="KOS13122.1"/>
    </source>
</evidence>
<dbReference type="GO" id="GO:0005829">
    <property type="term" value="C:cytosol"/>
    <property type="evidence" value="ECO:0007669"/>
    <property type="project" value="TreeGrafter"/>
</dbReference>
<dbReference type="OrthoDB" id="14833at2759"/>
<dbReference type="SUPFAM" id="SSF144000">
    <property type="entry name" value="Oxysterol-binding protein-like"/>
    <property type="match status" value="1"/>
</dbReference>
<dbReference type="GO" id="GO:0120009">
    <property type="term" value="P:intermembrane lipid transfer"/>
    <property type="evidence" value="ECO:0007669"/>
    <property type="project" value="UniProtKB-ARBA"/>
</dbReference>
<evidence type="ECO:0000256" key="1">
    <source>
        <dbReference type="ARBA" id="ARBA00008842"/>
    </source>
</evidence>
<dbReference type="InterPro" id="IPR037239">
    <property type="entry name" value="OSBP_sf"/>
</dbReference>
<dbReference type="GO" id="GO:0016020">
    <property type="term" value="C:membrane"/>
    <property type="evidence" value="ECO:0007669"/>
    <property type="project" value="TreeGrafter"/>
</dbReference>
<keyword evidence="4" id="KW-1185">Reference proteome</keyword>
<sequence length="386" mass="43023">MSAEQPGPGLSSENQGGWMHFLKSIASFSGDLSKMTAPSFILSPVSLTEYPSYWGEHPDTFNEVQEGKTPEERMVAVLRWFIATLKGQYTSRNTSMGHEKKPLNPVLSEVFYGKWPDHSGRGELTLVSEQVSHHPPITAYYLENKKAGVSVQGHSGQKTSFNGRTISVLQVGHAFMRLKRPEGEDEVYLITLPTLHIDGLWYGSPYIELADTTYIHSSTGYLATINYSGRGYFSGKAHSFHATVTQSGSSTSLLEVAGDWSGSSTVKKGTLLPVSSTFWDANVSPREEIQVKPISEMGEYESRRLWQVVSQGIRTGNYDVASKDKSRIENEQRALRKKREEEGTKHELKHFELIENDPDYAKLAVACKNQPNTQSTYRFTTGPTNA</sequence>
<reference evidence="3 4" key="1">
    <citation type="submission" date="2015-07" db="EMBL/GenBank/DDBJ databases">
        <title>Draft Genome Sequence of Malassezia furfur CBS1878 and Malassezia pachydermatis CBS1879.</title>
        <authorList>
            <person name="Triana S."/>
            <person name="Ohm R."/>
            <person name="Gonzalez A."/>
            <person name="DeCock H."/>
            <person name="Restrepo S."/>
            <person name="Celis A."/>
        </authorList>
    </citation>
    <scope>NUCLEOTIDE SEQUENCE [LARGE SCALE GENOMIC DNA]</scope>
    <source>
        <strain evidence="3 4">CBS 1879</strain>
    </source>
</reference>
<dbReference type="Proteomes" id="UP000037751">
    <property type="component" value="Unassembled WGS sequence"/>
</dbReference>
<dbReference type="Gene3D" id="6.10.250.1430">
    <property type="match status" value="1"/>
</dbReference>
<dbReference type="PANTHER" id="PTHR10972:SF184">
    <property type="entry name" value="OXYSTEROL-BINDING PROTEIN HOMOLOG 4-RELATED"/>
    <property type="match status" value="1"/>
</dbReference>
<dbReference type="STRING" id="77020.A0A0N0RS04"/>
<accession>A0A0N0RS04</accession>
<protein>
    <submittedName>
        <fullName evidence="3">Oxysterol binding protein</fullName>
    </submittedName>
</protein>
<dbReference type="Gene3D" id="3.30.70.3490">
    <property type="match status" value="1"/>
</dbReference>
<dbReference type="EMBL" id="LGAV01000007">
    <property type="protein sequence ID" value="KOS13122.1"/>
    <property type="molecule type" value="Genomic_DNA"/>
</dbReference>
<dbReference type="AlphaFoldDB" id="A0A0N0RS04"/>
<dbReference type="PROSITE" id="PS01013">
    <property type="entry name" value="OSBP"/>
    <property type="match status" value="1"/>
</dbReference>
<comment type="similarity">
    <text evidence="1 2">Belongs to the OSBP family.</text>
</comment>
<evidence type="ECO:0000313" key="4">
    <source>
        <dbReference type="Proteomes" id="UP000037751"/>
    </source>
</evidence>
<gene>
    <name evidence="3" type="ORF">Malapachy_1585</name>
</gene>
<dbReference type="PANTHER" id="PTHR10972">
    <property type="entry name" value="OXYSTEROL-BINDING PROTEIN-RELATED"/>
    <property type="match status" value="1"/>
</dbReference>
<dbReference type="InterPro" id="IPR000648">
    <property type="entry name" value="Oxysterol-bd"/>
</dbReference>
<dbReference type="InterPro" id="IPR018494">
    <property type="entry name" value="Oxysterol-bd_CS"/>
</dbReference>
<comment type="caution">
    <text evidence="3">The sequence shown here is derived from an EMBL/GenBank/DDBJ whole genome shotgun (WGS) entry which is preliminary data.</text>
</comment>
<dbReference type="FunFam" id="2.40.160.120:FF:000010">
    <property type="entry name" value="Oxysterol-binding protein homolog 4"/>
    <property type="match status" value="1"/>
</dbReference>
<organism evidence="3 4">
    <name type="scientific">Malassezia pachydermatis</name>
    <dbReference type="NCBI Taxonomy" id="77020"/>
    <lineage>
        <taxon>Eukaryota</taxon>
        <taxon>Fungi</taxon>
        <taxon>Dikarya</taxon>
        <taxon>Basidiomycota</taxon>
        <taxon>Ustilaginomycotina</taxon>
        <taxon>Malasseziomycetes</taxon>
        <taxon>Malasseziales</taxon>
        <taxon>Malasseziaceae</taxon>
        <taxon>Malassezia</taxon>
    </lineage>
</organism>
<dbReference type="Gene3D" id="2.40.160.120">
    <property type="match status" value="1"/>
</dbReference>
<dbReference type="VEuPathDB" id="FungiDB:Malapachy_1585"/>
<proteinExistence type="inferred from homology"/>